<comment type="caution">
    <text evidence="1">The sequence shown here is derived from an EMBL/GenBank/DDBJ whole genome shotgun (WGS) entry which is preliminary data.</text>
</comment>
<organism evidence="1 2">
    <name type="scientific">Trichonephila clavipes</name>
    <name type="common">Golden silk orbweaver</name>
    <name type="synonym">Nephila clavipes</name>
    <dbReference type="NCBI Taxonomy" id="2585209"/>
    <lineage>
        <taxon>Eukaryota</taxon>
        <taxon>Metazoa</taxon>
        <taxon>Ecdysozoa</taxon>
        <taxon>Arthropoda</taxon>
        <taxon>Chelicerata</taxon>
        <taxon>Arachnida</taxon>
        <taxon>Araneae</taxon>
        <taxon>Araneomorphae</taxon>
        <taxon>Entelegynae</taxon>
        <taxon>Araneoidea</taxon>
        <taxon>Nephilidae</taxon>
        <taxon>Trichonephila</taxon>
    </lineage>
</organism>
<dbReference type="Proteomes" id="UP000887159">
    <property type="component" value="Unassembled WGS sequence"/>
</dbReference>
<proteinExistence type="predicted"/>
<dbReference type="AlphaFoldDB" id="A0A8X6R2A6"/>
<protein>
    <submittedName>
        <fullName evidence="1">Uncharacterized protein</fullName>
    </submittedName>
</protein>
<reference evidence="1" key="1">
    <citation type="submission" date="2020-08" db="EMBL/GenBank/DDBJ databases">
        <title>Multicomponent nature underlies the extraordinary mechanical properties of spider dragline silk.</title>
        <authorList>
            <person name="Kono N."/>
            <person name="Nakamura H."/>
            <person name="Mori M."/>
            <person name="Yoshida Y."/>
            <person name="Ohtoshi R."/>
            <person name="Malay A.D."/>
            <person name="Moran D.A.P."/>
            <person name="Tomita M."/>
            <person name="Numata K."/>
            <person name="Arakawa K."/>
        </authorList>
    </citation>
    <scope>NUCLEOTIDE SEQUENCE</scope>
</reference>
<evidence type="ECO:0000313" key="1">
    <source>
        <dbReference type="EMBL" id="GFX87083.1"/>
    </source>
</evidence>
<accession>A0A8X6R2A6</accession>
<name>A0A8X6R2A6_TRICX</name>
<dbReference type="EMBL" id="BMAU01021022">
    <property type="protein sequence ID" value="GFX87083.1"/>
    <property type="molecule type" value="Genomic_DNA"/>
</dbReference>
<gene>
    <name evidence="1" type="ORF">TNCV_2151371</name>
</gene>
<keyword evidence="2" id="KW-1185">Reference proteome</keyword>
<sequence length="72" mass="8425">MGIITDIAWPLFRRDQLYDTDIPSVRIDFEGHMKSSHGWDSRARRVTSGLRSLPNDEIRCQELSCWLKSFVN</sequence>
<evidence type="ECO:0000313" key="2">
    <source>
        <dbReference type="Proteomes" id="UP000887159"/>
    </source>
</evidence>